<dbReference type="Gene3D" id="3.90.1200.10">
    <property type="match status" value="1"/>
</dbReference>
<protein>
    <recommendedName>
        <fullName evidence="2">Aminoglycoside phosphotransferase domain-containing protein</fullName>
    </recommendedName>
</protein>
<dbReference type="PANTHER" id="PTHR21064:SF6">
    <property type="entry name" value="AMINOGLYCOSIDE PHOSPHOTRANSFERASE DOMAIN-CONTAINING PROTEIN"/>
    <property type="match status" value="1"/>
</dbReference>
<evidence type="ECO:0000256" key="1">
    <source>
        <dbReference type="ARBA" id="ARBA00038240"/>
    </source>
</evidence>
<dbReference type="Pfam" id="PF01636">
    <property type="entry name" value="APH"/>
    <property type="match status" value="1"/>
</dbReference>
<dbReference type="PANTHER" id="PTHR21064">
    <property type="entry name" value="AMINOGLYCOSIDE PHOSPHOTRANSFERASE DOMAIN-CONTAINING PROTEIN-RELATED"/>
    <property type="match status" value="1"/>
</dbReference>
<comment type="similarity">
    <text evidence="1">Belongs to the pseudomonas-type ThrB family.</text>
</comment>
<dbReference type="Proteomes" id="UP000295075">
    <property type="component" value="Unassembled WGS sequence"/>
</dbReference>
<dbReference type="OrthoDB" id="3806873at2"/>
<dbReference type="RefSeq" id="WP_132414193.1">
    <property type="nucleotide sequence ID" value="NZ_SMKA01000255.1"/>
</dbReference>
<proteinExistence type="inferred from homology"/>
<reference evidence="3 4" key="1">
    <citation type="submission" date="2019-03" db="EMBL/GenBank/DDBJ databases">
        <title>Draft genome sequences of novel Actinobacteria.</title>
        <authorList>
            <person name="Sahin N."/>
            <person name="Ay H."/>
            <person name="Saygin H."/>
        </authorList>
    </citation>
    <scope>NUCLEOTIDE SEQUENCE [LARGE SCALE GENOMIC DNA]</scope>
    <source>
        <strain evidence="3 4">JCM 30547</strain>
    </source>
</reference>
<dbReference type="InterPro" id="IPR002575">
    <property type="entry name" value="Aminoglycoside_PTrfase"/>
</dbReference>
<keyword evidence="4" id="KW-1185">Reference proteome</keyword>
<accession>A0A4R4PAW7</accession>
<evidence type="ECO:0000259" key="2">
    <source>
        <dbReference type="Pfam" id="PF01636"/>
    </source>
</evidence>
<dbReference type="SUPFAM" id="SSF56112">
    <property type="entry name" value="Protein kinase-like (PK-like)"/>
    <property type="match status" value="1"/>
</dbReference>
<evidence type="ECO:0000313" key="3">
    <source>
        <dbReference type="EMBL" id="TDC18137.1"/>
    </source>
</evidence>
<sequence>MLLPTQISSMFNLDIVRIDPTRAGDDNSPGNGNWHLWTRANDHHILRRHHVLHTEESLAYETKVLAHLTGRGWCVPRRIAGPVQYDGRLWSVTRFVPGAPHQDETADQRIERGSVLARLHDDLRGLDLGTRPTFCEACDLEGMGEFQSWHTGVEALRTERPDLADRSEELMARAKRLVVEHKLRELPQTIVHGDFAEWNLHFTADGRLGGVIDFDLCHPDSRAWEFTIARVYRSPELVAGYQRTAAHPLTDAELAAFGPLQVVLRALSVMAALWDGRQRGRFDEVYVERQLGLGQVLT</sequence>
<dbReference type="EMBL" id="SMKA01000255">
    <property type="protein sequence ID" value="TDC18137.1"/>
    <property type="molecule type" value="Genomic_DNA"/>
</dbReference>
<dbReference type="InterPro" id="IPR050249">
    <property type="entry name" value="Pseudomonas-type_ThrB"/>
</dbReference>
<feature type="domain" description="Aminoglycoside phosphotransferase" evidence="2">
    <location>
        <begin position="32"/>
        <end position="246"/>
    </location>
</feature>
<evidence type="ECO:0000313" key="4">
    <source>
        <dbReference type="Proteomes" id="UP000295075"/>
    </source>
</evidence>
<comment type="caution">
    <text evidence="3">The sequence shown here is derived from an EMBL/GenBank/DDBJ whole genome shotgun (WGS) entry which is preliminary data.</text>
</comment>
<dbReference type="InterPro" id="IPR011009">
    <property type="entry name" value="Kinase-like_dom_sf"/>
</dbReference>
<dbReference type="AlphaFoldDB" id="A0A4R4PAW7"/>
<gene>
    <name evidence="3" type="ORF">E1261_35915</name>
</gene>
<name>A0A4R4PAW7_9ACTN</name>
<organism evidence="3 4">
    <name type="scientific">Kribbella albertanoniae</name>
    <dbReference type="NCBI Taxonomy" id="1266829"/>
    <lineage>
        <taxon>Bacteria</taxon>
        <taxon>Bacillati</taxon>
        <taxon>Actinomycetota</taxon>
        <taxon>Actinomycetes</taxon>
        <taxon>Propionibacteriales</taxon>
        <taxon>Kribbellaceae</taxon>
        <taxon>Kribbella</taxon>
    </lineage>
</organism>
<dbReference type="GO" id="GO:0019202">
    <property type="term" value="F:amino acid kinase activity"/>
    <property type="evidence" value="ECO:0007669"/>
    <property type="project" value="TreeGrafter"/>
</dbReference>